<proteinExistence type="predicted"/>
<keyword evidence="2" id="KW-1185">Reference proteome</keyword>
<organism evidence="1 2">
    <name type="scientific">Ooceraea biroi</name>
    <name type="common">Clonal raider ant</name>
    <name type="synonym">Cerapachys biroi</name>
    <dbReference type="NCBI Taxonomy" id="2015173"/>
    <lineage>
        <taxon>Eukaryota</taxon>
        <taxon>Metazoa</taxon>
        <taxon>Ecdysozoa</taxon>
        <taxon>Arthropoda</taxon>
        <taxon>Hexapoda</taxon>
        <taxon>Insecta</taxon>
        <taxon>Pterygota</taxon>
        <taxon>Neoptera</taxon>
        <taxon>Endopterygota</taxon>
        <taxon>Hymenoptera</taxon>
        <taxon>Apocrita</taxon>
        <taxon>Aculeata</taxon>
        <taxon>Formicoidea</taxon>
        <taxon>Formicidae</taxon>
        <taxon>Dorylinae</taxon>
        <taxon>Ooceraea</taxon>
    </lineage>
</organism>
<evidence type="ECO:0000313" key="1">
    <source>
        <dbReference type="EMBL" id="EZA50584.1"/>
    </source>
</evidence>
<reference evidence="1 2" key="1">
    <citation type="journal article" date="2014" name="Curr. Biol.">
        <title>The genome of the clonal raider ant Cerapachys biroi.</title>
        <authorList>
            <person name="Oxley P.R."/>
            <person name="Ji L."/>
            <person name="Fetter-Pruneda I."/>
            <person name="McKenzie S.K."/>
            <person name="Li C."/>
            <person name="Hu H."/>
            <person name="Zhang G."/>
            <person name="Kronauer D.J."/>
        </authorList>
    </citation>
    <scope>NUCLEOTIDE SEQUENCE [LARGE SCALE GENOMIC DNA]</scope>
</reference>
<protein>
    <submittedName>
        <fullName evidence="1">Uncharacterized protein</fullName>
    </submittedName>
</protein>
<dbReference type="Proteomes" id="UP000053097">
    <property type="component" value="Unassembled WGS sequence"/>
</dbReference>
<gene>
    <name evidence="1" type="ORF">X777_10935</name>
</gene>
<accession>A0A026W6B3</accession>
<name>A0A026W6B3_OOCBI</name>
<dbReference type="EMBL" id="KK107453">
    <property type="protein sequence ID" value="EZA50584.1"/>
    <property type="molecule type" value="Genomic_DNA"/>
</dbReference>
<sequence>MSTPQLELLSGFRSADFRFHFGNYFVHRYFQTSYSLSTQYNGTDKVIREADELLLYVEVFVLPHFHLFLPPLRKYPICRRNENEQNPTRASLFFSNGAETHRLEALHTVAGRRLTVNDTDLLAISDIEKPVLTAPLGKDASTICYV</sequence>
<dbReference type="AlphaFoldDB" id="A0A026W6B3"/>
<evidence type="ECO:0000313" key="2">
    <source>
        <dbReference type="Proteomes" id="UP000053097"/>
    </source>
</evidence>